<comment type="subcellular location">
    <subcellularLocation>
        <location evidence="1 10">Cell membrane</location>
        <topology evidence="1 10">Multi-pass membrane protein</topology>
    </subcellularLocation>
</comment>
<keyword evidence="8 10" id="KW-1133">Transmembrane helix</keyword>
<evidence type="ECO:0000256" key="6">
    <source>
        <dbReference type="ARBA" id="ARBA00022692"/>
    </source>
</evidence>
<keyword evidence="6 10" id="KW-0812">Transmembrane</keyword>
<gene>
    <name evidence="11" type="ORF">FPE_LOCUS21745</name>
</gene>
<evidence type="ECO:0000256" key="1">
    <source>
        <dbReference type="ARBA" id="ARBA00004651"/>
    </source>
</evidence>
<dbReference type="PANTHER" id="PTHR10791">
    <property type="entry name" value="RAG1-ACTIVATING PROTEIN 1"/>
    <property type="match status" value="1"/>
</dbReference>
<feature type="transmembrane region" description="Helical" evidence="10">
    <location>
        <begin position="70"/>
        <end position="93"/>
    </location>
</feature>
<dbReference type="EMBL" id="OU503048">
    <property type="protein sequence ID" value="CAI9774315.1"/>
    <property type="molecule type" value="Genomic_DNA"/>
</dbReference>
<evidence type="ECO:0000256" key="10">
    <source>
        <dbReference type="RuleBase" id="RU910715"/>
    </source>
</evidence>
<dbReference type="Pfam" id="PF03083">
    <property type="entry name" value="MtN3_slv"/>
    <property type="match status" value="2"/>
</dbReference>
<name>A0AAD1ZW70_9LAMI</name>
<feature type="transmembrane region" description="Helical" evidence="10">
    <location>
        <begin position="105"/>
        <end position="125"/>
    </location>
</feature>
<evidence type="ECO:0000256" key="8">
    <source>
        <dbReference type="ARBA" id="ARBA00022989"/>
    </source>
</evidence>
<dbReference type="GO" id="GO:0051119">
    <property type="term" value="F:sugar transmembrane transporter activity"/>
    <property type="evidence" value="ECO:0007669"/>
    <property type="project" value="InterPro"/>
</dbReference>
<keyword evidence="4" id="KW-1003">Cell membrane</keyword>
<keyword evidence="7" id="KW-0677">Repeat</keyword>
<comment type="similarity">
    <text evidence="2 10">Belongs to the SWEET sugar transporter family.</text>
</comment>
<reference evidence="11" key="1">
    <citation type="submission" date="2023-05" db="EMBL/GenBank/DDBJ databases">
        <authorList>
            <person name="Huff M."/>
        </authorList>
    </citation>
    <scope>NUCLEOTIDE SEQUENCE</scope>
</reference>
<feature type="transmembrane region" description="Helical" evidence="10">
    <location>
        <begin position="164"/>
        <end position="186"/>
    </location>
</feature>
<dbReference type="Proteomes" id="UP000834106">
    <property type="component" value="Chromosome 13"/>
</dbReference>
<evidence type="ECO:0000256" key="9">
    <source>
        <dbReference type="ARBA" id="ARBA00023136"/>
    </source>
</evidence>
<dbReference type="Gene3D" id="1.20.1280.290">
    <property type="match status" value="2"/>
</dbReference>
<keyword evidence="12" id="KW-1185">Reference proteome</keyword>
<dbReference type="GO" id="GO:0005886">
    <property type="term" value="C:plasma membrane"/>
    <property type="evidence" value="ECO:0007669"/>
    <property type="project" value="UniProtKB-SubCell"/>
</dbReference>
<keyword evidence="9 10" id="KW-0472">Membrane</keyword>
<dbReference type="PANTHER" id="PTHR10791:SF157">
    <property type="entry name" value="BIDIRECTIONAL SUGAR TRANSPORTER SWEET"/>
    <property type="match status" value="1"/>
</dbReference>
<evidence type="ECO:0000256" key="7">
    <source>
        <dbReference type="ARBA" id="ARBA00022737"/>
    </source>
</evidence>
<dbReference type="InterPro" id="IPR004316">
    <property type="entry name" value="SWEET_rpt"/>
</dbReference>
<organism evidence="11 12">
    <name type="scientific">Fraxinus pennsylvanica</name>
    <dbReference type="NCBI Taxonomy" id="56036"/>
    <lineage>
        <taxon>Eukaryota</taxon>
        <taxon>Viridiplantae</taxon>
        <taxon>Streptophyta</taxon>
        <taxon>Embryophyta</taxon>
        <taxon>Tracheophyta</taxon>
        <taxon>Spermatophyta</taxon>
        <taxon>Magnoliopsida</taxon>
        <taxon>eudicotyledons</taxon>
        <taxon>Gunneridae</taxon>
        <taxon>Pentapetalae</taxon>
        <taxon>asterids</taxon>
        <taxon>lamiids</taxon>
        <taxon>Lamiales</taxon>
        <taxon>Oleaceae</taxon>
        <taxon>Oleeae</taxon>
        <taxon>Fraxinus</taxon>
    </lineage>
</organism>
<dbReference type="FunFam" id="1.20.1280.290:FF:000001">
    <property type="entry name" value="Bidirectional sugar transporter SWEET"/>
    <property type="match status" value="1"/>
</dbReference>
<dbReference type="InterPro" id="IPR047664">
    <property type="entry name" value="SWEET"/>
</dbReference>
<feature type="transmembrane region" description="Helical" evidence="10">
    <location>
        <begin position="6"/>
        <end position="26"/>
    </location>
</feature>
<sequence>MAIVTAAHLACTFGILGNIMSFLVYLAPVPTFYKIYKRKSTEEFQSIPYSVALFSSMLYLYYAFLKKNVIMLITINSVGCVFEVVFLTIFMVYATHQSKIFTTKLLILFNIGTLGLIIGCTYFLSEGHKRVNIVGWICSAFSVCVFGAPLSIMRQVIKTKSVEYMPLSLSVFLTLCAIVWFFYGLFIKDYYIAAPNVVGFVLGISQTILYAIYRKRKQLIILPEIKLHDIATVEDRKSQDRMQNPSKVEIAEMVDHCQGQARRGTDFEDSIIEYGAEIETTVIMVTTHM</sequence>
<evidence type="ECO:0000256" key="4">
    <source>
        <dbReference type="ARBA" id="ARBA00022475"/>
    </source>
</evidence>
<dbReference type="FunFam" id="1.20.1280.290:FF:000003">
    <property type="entry name" value="Bidirectional sugar transporter SWEET"/>
    <property type="match status" value="1"/>
</dbReference>
<feature type="transmembrane region" description="Helical" evidence="10">
    <location>
        <begin position="47"/>
        <end position="64"/>
    </location>
</feature>
<keyword evidence="3 10" id="KW-0813">Transport</keyword>
<evidence type="ECO:0000313" key="11">
    <source>
        <dbReference type="EMBL" id="CAI9774315.1"/>
    </source>
</evidence>
<feature type="transmembrane region" description="Helical" evidence="10">
    <location>
        <begin position="131"/>
        <end position="152"/>
    </location>
</feature>
<dbReference type="AlphaFoldDB" id="A0AAD1ZW70"/>
<protein>
    <recommendedName>
        <fullName evidence="10">Bidirectional sugar transporter SWEET</fullName>
    </recommendedName>
</protein>
<evidence type="ECO:0000256" key="5">
    <source>
        <dbReference type="ARBA" id="ARBA00022597"/>
    </source>
</evidence>
<feature type="transmembrane region" description="Helical" evidence="10">
    <location>
        <begin position="192"/>
        <end position="213"/>
    </location>
</feature>
<comment type="function">
    <text evidence="10">Mediates both low-affinity uptake and efflux of sugar across the membrane.</text>
</comment>
<evidence type="ECO:0000256" key="2">
    <source>
        <dbReference type="ARBA" id="ARBA00007809"/>
    </source>
</evidence>
<accession>A0AAD1ZW70</accession>
<evidence type="ECO:0000256" key="3">
    <source>
        <dbReference type="ARBA" id="ARBA00022448"/>
    </source>
</evidence>
<keyword evidence="5 10" id="KW-0762">Sugar transport</keyword>
<evidence type="ECO:0000313" key="12">
    <source>
        <dbReference type="Proteomes" id="UP000834106"/>
    </source>
</evidence>
<proteinExistence type="inferred from homology"/>